<evidence type="ECO:0000313" key="2">
    <source>
        <dbReference type="Proteomes" id="UP000685013"/>
    </source>
</evidence>
<dbReference type="PANTHER" id="PTHR36069">
    <property type="entry name" value="EXPRESSED PROTEIN-RELATED"/>
    <property type="match status" value="1"/>
</dbReference>
<dbReference type="Proteomes" id="UP000685013">
    <property type="component" value="Chromosome 19"/>
</dbReference>
<organism evidence="1 2">
    <name type="scientific">Cucurbita argyrosperma subsp. sororia</name>
    <dbReference type="NCBI Taxonomy" id="37648"/>
    <lineage>
        <taxon>Eukaryota</taxon>
        <taxon>Viridiplantae</taxon>
        <taxon>Streptophyta</taxon>
        <taxon>Embryophyta</taxon>
        <taxon>Tracheophyta</taxon>
        <taxon>Spermatophyta</taxon>
        <taxon>Magnoliopsida</taxon>
        <taxon>eudicotyledons</taxon>
        <taxon>Gunneridae</taxon>
        <taxon>Pentapetalae</taxon>
        <taxon>rosids</taxon>
        <taxon>fabids</taxon>
        <taxon>Cucurbitales</taxon>
        <taxon>Cucurbitaceae</taxon>
        <taxon>Cucurbiteae</taxon>
        <taxon>Cucurbita</taxon>
    </lineage>
</organism>
<sequence length="219" mass="25236">MILLLCYKFNKNLMNSNTVFKLLIEPHMAAPWFFVLLFFVGKAQATPIDQPDLQAAMDDMISRSYHGFVILLKILNSSHKDWQNSELTFFMPPDQELSRAAISPERIHDFVLSHSIPTALLLNNLLHFPNGSLVPSSIPNRMIRITNCRKMSVCVNNARIVTPNVCLNSSIRCHGISTTMTYDRTSFSDTYLRSRVRPKLYLKRNEKKAENTYSLQQRR</sequence>
<dbReference type="PANTHER" id="PTHR36069:SF4">
    <property type="entry name" value="FASCICLIN-LIKE ARABINOGALACTAN FAMILY PROTEIN"/>
    <property type="match status" value="1"/>
</dbReference>
<protein>
    <recommendedName>
        <fullName evidence="3">FAS1 domain-containing protein</fullName>
    </recommendedName>
</protein>
<evidence type="ECO:0008006" key="3">
    <source>
        <dbReference type="Google" id="ProtNLM"/>
    </source>
</evidence>
<proteinExistence type="predicted"/>
<dbReference type="EMBL" id="JAGKQH010000019">
    <property type="protein sequence ID" value="KAG6572238.1"/>
    <property type="molecule type" value="Genomic_DNA"/>
</dbReference>
<reference evidence="1 2" key="1">
    <citation type="journal article" date="2021" name="Hortic Res">
        <title>The domestication of Cucurbita argyrosperma as revealed by the genome of its wild relative.</title>
        <authorList>
            <person name="Barrera-Redondo J."/>
            <person name="Sanchez-de la Vega G."/>
            <person name="Aguirre-Liguori J.A."/>
            <person name="Castellanos-Morales G."/>
            <person name="Gutierrez-Guerrero Y.T."/>
            <person name="Aguirre-Dugua X."/>
            <person name="Aguirre-Planter E."/>
            <person name="Tenaillon M.I."/>
            <person name="Lira-Saade R."/>
            <person name="Eguiarte L.E."/>
        </authorList>
    </citation>
    <scope>NUCLEOTIDE SEQUENCE [LARGE SCALE GENOMIC DNA]</scope>
    <source>
        <strain evidence="1">JBR-2021</strain>
    </source>
</reference>
<dbReference type="InterPro" id="IPR053339">
    <property type="entry name" value="FAS1_domain_protein"/>
</dbReference>
<evidence type="ECO:0000313" key="1">
    <source>
        <dbReference type="EMBL" id="KAG6572238.1"/>
    </source>
</evidence>
<gene>
    <name evidence="1" type="ORF">SDJN03_28966</name>
</gene>
<feature type="non-terminal residue" evidence="1">
    <location>
        <position position="1"/>
    </location>
</feature>
<comment type="caution">
    <text evidence="1">The sequence shown here is derived from an EMBL/GenBank/DDBJ whole genome shotgun (WGS) entry which is preliminary data.</text>
</comment>
<dbReference type="AlphaFoldDB" id="A0AAV6LZ26"/>
<accession>A0AAV6LZ26</accession>
<name>A0AAV6LZ26_9ROSI</name>
<keyword evidence="2" id="KW-1185">Reference proteome</keyword>